<comment type="caution">
    <text evidence="2">The sequence shown here is derived from an EMBL/GenBank/DDBJ whole genome shotgun (WGS) entry which is preliminary data.</text>
</comment>
<proteinExistence type="predicted"/>
<evidence type="ECO:0000313" key="2">
    <source>
        <dbReference type="EMBL" id="KAG9449057.1"/>
    </source>
</evidence>
<protein>
    <submittedName>
        <fullName evidence="2">Uncharacterized protein</fullName>
    </submittedName>
</protein>
<gene>
    <name evidence="2" type="ORF">H6P81_009022</name>
</gene>
<name>A0AAV7EMV1_ARIFI</name>
<evidence type="ECO:0000313" key="3">
    <source>
        <dbReference type="Proteomes" id="UP000825729"/>
    </source>
</evidence>
<reference evidence="2 3" key="1">
    <citation type="submission" date="2021-07" db="EMBL/GenBank/DDBJ databases">
        <title>The Aristolochia fimbriata genome: insights into angiosperm evolution, floral development and chemical biosynthesis.</title>
        <authorList>
            <person name="Jiao Y."/>
        </authorList>
    </citation>
    <scope>NUCLEOTIDE SEQUENCE [LARGE SCALE GENOMIC DNA]</scope>
    <source>
        <strain evidence="2">IBCAS-2021</strain>
        <tissue evidence="2">Leaf</tissue>
    </source>
</reference>
<sequence length="425" mass="47884">MSDKYFNTKTYIKKLTAEPRRRKDTLPSESDAFRLDSIFIIVNAVASRFVQSRWVGEGVGGGERARMGGGVGGKNMSQALQNEWRVRWVDGVEVRHFLGLAGPARENPFRDNELEKRVNRKGGSVGVHHRGLLPGVLGGTHGTHTSRGHVFKNQKCRAWVLILRWLTRNRRFNSFCQPELHSTGPPATRESSPPRAAGDSTFAFYLNPLPPSSSSLTLVLLLAHPGPPPRSPWSSSSLTLVLLLARPLLQQKRKTRNATSSASASSETRFPTRTLEHGELPFMRPEHDGRPPLEGREGGDTRRRPPPIRLPNQRRGAHVRDAQPFRRQFQVAQDRAQVLPLIGRREPRDRQRLRHVPDEESQLARHRRRHGSFVDHRKFGRPAIIHREGQGVARERGGDAHGRDAAWVFPVADDAERLVVEIEFG</sequence>
<feature type="region of interest" description="Disordered" evidence="1">
    <location>
        <begin position="251"/>
        <end position="319"/>
    </location>
</feature>
<organism evidence="2 3">
    <name type="scientific">Aristolochia fimbriata</name>
    <name type="common">White veined hardy Dutchman's pipe vine</name>
    <dbReference type="NCBI Taxonomy" id="158543"/>
    <lineage>
        <taxon>Eukaryota</taxon>
        <taxon>Viridiplantae</taxon>
        <taxon>Streptophyta</taxon>
        <taxon>Embryophyta</taxon>
        <taxon>Tracheophyta</taxon>
        <taxon>Spermatophyta</taxon>
        <taxon>Magnoliopsida</taxon>
        <taxon>Magnoliidae</taxon>
        <taxon>Piperales</taxon>
        <taxon>Aristolochiaceae</taxon>
        <taxon>Aristolochia</taxon>
    </lineage>
</organism>
<dbReference type="EMBL" id="JAINDJ010000004">
    <property type="protein sequence ID" value="KAG9449057.1"/>
    <property type="molecule type" value="Genomic_DNA"/>
</dbReference>
<accession>A0AAV7EMV1</accession>
<evidence type="ECO:0000256" key="1">
    <source>
        <dbReference type="SAM" id="MobiDB-lite"/>
    </source>
</evidence>
<keyword evidence="3" id="KW-1185">Reference proteome</keyword>
<dbReference type="AlphaFoldDB" id="A0AAV7EMV1"/>
<dbReference type="Proteomes" id="UP000825729">
    <property type="component" value="Unassembled WGS sequence"/>
</dbReference>
<feature type="compositionally biased region" description="Basic and acidic residues" evidence="1">
    <location>
        <begin position="274"/>
        <end position="303"/>
    </location>
</feature>